<keyword evidence="4" id="KW-1185">Reference proteome</keyword>
<evidence type="ECO:0000313" key="3">
    <source>
        <dbReference type="EMBL" id="CAG8608066.1"/>
    </source>
</evidence>
<evidence type="ECO:0000313" key="4">
    <source>
        <dbReference type="Proteomes" id="UP000789396"/>
    </source>
</evidence>
<organism evidence="3 4">
    <name type="scientific">Racocetra fulgida</name>
    <dbReference type="NCBI Taxonomy" id="60492"/>
    <lineage>
        <taxon>Eukaryota</taxon>
        <taxon>Fungi</taxon>
        <taxon>Fungi incertae sedis</taxon>
        <taxon>Mucoromycota</taxon>
        <taxon>Glomeromycotina</taxon>
        <taxon>Glomeromycetes</taxon>
        <taxon>Diversisporales</taxon>
        <taxon>Gigasporaceae</taxon>
        <taxon>Racocetra</taxon>
    </lineage>
</organism>
<evidence type="ECO:0000259" key="2">
    <source>
        <dbReference type="Pfam" id="PF10374"/>
    </source>
</evidence>
<proteinExistence type="predicted"/>
<dbReference type="SUPFAM" id="SSF48452">
    <property type="entry name" value="TPR-like"/>
    <property type="match status" value="1"/>
</dbReference>
<name>A0A9N9CNE1_9GLOM</name>
<dbReference type="InterPro" id="IPR011990">
    <property type="entry name" value="TPR-like_helical_dom_sf"/>
</dbReference>
<gene>
    <name evidence="3" type="ORF">RFULGI_LOCUS6869</name>
</gene>
<dbReference type="Gene3D" id="1.25.40.10">
    <property type="entry name" value="Tetratricopeptide repeat domain"/>
    <property type="match status" value="1"/>
</dbReference>
<dbReference type="OrthoDB" id="2017974at2759"/>
<feature type="region of interest" description="Disordered" evidence="1">
    <location>
        <begin position="1"/>
        <end position="41"/>
    </location>
</feature>
<evidence type="ECO:0000256" key="1">
    <source>
        <dbReference type="SAM" id="MobiDB-lite"/>
    </source>
</evidence>
<sequence>MTDVKLRSSNNRSRTSSVNGSRTNSVNASTDANLKQSEKTPCKDTNSLEIAKSLKLLSAKIVSMEKQLNENSNQFSINIKNLDESASLFQDKSYWQIKINSHLRLAKKYCEYIHLSYSSAVKHDIESRCWKISFYSLIEQFRQAISLERRQSSNKPSSSSSTVILSQFNIFLDEVEMFYKKLIKLISENSKLSSKHLESNKPP</sequence>
<dbReference type="Pfam" id="PF10374">
    <property type="entry name" value="EST1"/>
    <property type="match status" value="1"/>
</dbReference>
<dbReference type="AlphaFoldDB" id="A0A9N9CNE1"/>
<dbReference type="Proteomes" id="UP000789396">
    <property type="component" value="Unassembled WGS sequence"/>
</dbReference>
<dbReference type="InterPro" id="IPR019458">
    <property type="entry name" value="Est1-like_N"/>
</dbReference>
<dbReference type="EMBL" id="CAJVPZ010009343">
    <property type="protein sequence ID" value="CAG8608066.1"/>
    <property type="molecule type" value="Genomic_DNA"/>
</dbReference>
<feature type="compositionally biased region" description="Low complexity" evidence="1">
    <location>
        <begin position="7"/>
        <end position="27"/>
    </location>
</feature>
<reference evidence="3" key="1">
    <citation type="submission" date="2021-06" db="EMBL/GenBank/DDBJ databases">
        <authorList>
            <person name="Kallberg Y."/>
            <person name="Tangrot J."/>
            <person name="Rosling A."/>
        </authorList>
    </citation>
    <scope>NUCLEOTIDE SEQUENCE</scope>
    <source>
        <strain evidence="3">IN212</strain>
    </source>
</reference>
<protein>
    <submittedName>
        <fullName evidence="3">19013_t:CDS:1</fullName>
    </submittedName>
</protein>
<comment type="caution">
    <text evidence="3">The sequence shown here is derived from an EMBL/GenBank/DDBJ whole genome shotgun (WGS) entry which is preliminary data.</text>
</comment>
<feature type="non-terminal residue" evidence="3">
    <location>
        <position position="1"/>
    </location>
</feature>
<accession>A0A9N9CNE1</accession>
<feature type="domain" description="Telomerase activating protein Est1-like N-terminal" evidence="2">
    <location>
        <begin position="124"/>
        <end position="195"/>
    </location>
</feature>